<evidence type="ECO:0000256" key="2">
    <source>
        <dbReference type="SAM" id="Phobius"/>
    </source>
</evidence>
<keyword evidence="2" id="KW-0812">Transmembrane</keyword>
<dbReference type="AlphaFoldDB" id="A0A142EL87"/>
<organism evidence="3 4">
    <name type="scientific">Algoriphagus sanaruensis</name>
    <dbReference type="NCBI Taxonomy" id="1727163"/>
    <lineage>
        <taxon>Bacteria</taxon>
        <taxon>Pseudomonadati</taxon>
        <taxon>Bacteroidota</taxon>
        <taxon>Cytophagia</taxon>
        <taxon>Cytophagales</taxon>
        <taxon>Cyclobacteriaceae</taxon>
        <taxon>Algoriphagus</taxon>
    </lineage>
</organism>
<feature type="transmembrane region" description="Helical" evidence="2">
    <location>
        <begin position="7"/>
        <end position="26"/>
    </location>
</feature>
<dbReference type="PATRIC" id="fig|1727163.4.peg.1179"/>
<evidence type="ECO:0000313" key="4">
    <source>
        <dbReference type="Proteomes" id="UP000073816"/>
    </source>
</evidence>
<gene>
    <name evidence="3" type="ORF">AO498_05675</name>
</gene>
<protein>
    <submittedName>
        <fullName evidence="3">Septum formation initiator</fullName>
    </submittedName>
</protein>
<dbReference type="RefSeq" id="WP_067544623.1">
    <property type="nucleotide sequence ID" value="NZ_CP012836.1"/>
</dbReference>
<dbReference type="EMBL" id="CP012836">
    <property type="protein sequence ID" value="AMQ55892.1"/>
    <property type="molecule type" value="Genomic_DNA"/>
</dbReference>
<evidence type="ECO:0000256" key="1">
    <source>
        <dbReference type="SAM" id="Coils"/>
    </source>
</evidence>
<feature type="coiled-coil region" evidence="1">
    <location>
        <begin position="41"/>
        <end position="68"/>
    </location>
</feature>
<evidence type="ECO:0000313" key="3">
    <source>
        <dbReference type="EMBL" id="AMQ55892.1"/>
    </source>
</evidence>
<keyword evidence="2" id="KW-1133">Transmembrane helix</keyword>
<dbReference type="OrthoDB" id="1467719at2"/>
<keyword evidence="2" id="KW-0472">Membrane</keyword>
<keyword evidence="4" id="KW-1185">Reference proteome</keyword>
<dbReference type="STRING" id="1727163.AO498_05675"/>
<dbReference type="Proteomes" id="UP000073816">
    <property type="component" value="Chromosome"/>
</dbReference>
<keyword evidence="1" id="KW-0175">Coiled coil</keyword>
<accession>A0A142EL87</accession>
<name>A0A142EL87_9BACT</name>
<proteinExistence type="predicted"/>
<dbReference type="KEGG" id="alm:AO498_05675"/>
<dbReference type="Pfam" id="PF04977">
    <property type="entry name" value="DivIC"/>
    <property type="match status" value="1"/>
</dbReference>
<reference evidence="3 4" key="2">
    <citation type="journal article" date="2016" name="Genome Announc.">
        <title>Complete Genome Sequence of Algoriphagus sp. Strain M8-2, Isolated from a Brackish Lake.</title>
        <authorList>
            <person name="Muraguchi Y."/>
            <person name="Kushimoto K."/>
            <person name="Ohtsubo Y."/>
            <person name="Suzuki T."/>
            <person name="Dohra H."/>
            <person name="Kimbara K."/>
            <person name="Shintani M."/>
        </authorList>
    </citation>
    <scope>NUCLEOTIDE SEQUENCE [LARGE SCALE GENOMIC DNA]</scope>
    <source>
        <strain evidence="3 4">M8-2</strain>
    </source>
</reference>
<reference evidence="4" key="1">
    <citation type="submission" date="2015-09" db="EMBL/GenBank/DDBJ databases">
        <title>Complete sequence of Algoriphagus sp. M8-2.</title>
        <authorList>
            <person name="Shintani M."/>
        </authorList>
    </citation>
    <scope>NUCLEOTIDE SEQUENCE [LARGE SCALE GENOMIC DNA]</scope>
    <source>
        <strain evidence="4">M8-2</strain>
    </source>
</reference>
<sequence>MRKLIKYGSNFYIISSLLFLFWMIFIDSNSIPTHIKLSQKLYDLEDQKEFYLEKKQQIKAEREELMSNPELLEKFARERYFMKKQSEDLYVIVEK</sequence>
<dbReference type="InterPro" id="IPR007060">
    <property type="entry name" value="FtsL/DivIC"/>
</dbReference>